<keyword evidence="3" id="KW-1185">Reference proteome</keyword>
<reference evidence="2" key="1">
    <citation type="submission" date="2022-07" db="EMBL/GenBank/DDBJ databases">
        <authorList>
            <person name="Trinca V."/>
            <person name="Uliana J.V.C."/>
            <person name="Torres T.T."/>
            <person name="Ward R.J."/>
            <person name="Monesi N."/>
        </authorList>
    </citation>
    <scope>NUCLEOTIDE SEQUENCE</scope>
    <source>
        <strain evidence="2">HSMRA1968</strain>
        <tissue evidence="2">Whole embryos</tissue>
    </source>
</reference>
<comment type="caution">
    <text evidence="2">The sequence shown here is derived from an EMBL/GenBank/DDBJ whole genome shotgun (WGS) entry which is preliminary data.</text>
</comment>
<proteinExistence type="predicted"/>
<dbReference type="SMART" id="SM00164">
    <property type="entry name" value="TBC"/>
    <property type="match status" value="1"/>
</dbReference>
<dbReference type="PANTHER" id="PTHR16110:SF1">
    <property type="entry name" value="TBC1 DOMAIN FAMILY MEMBER 19"/>
    <property type="match status" value="1"/>
</dbReference>
<dbReference type="PANTHER" id="PTHR16110">
    <property type="entry name" value="TBC1 DOMAIN FAMILY MEMBER 19"/>
    <property type="match status" value="1"/>
</dbReference>
<organism evidence="2 3">
    <name type="scientific">Pseudolycoriella hygida</name>
    <dbReference type="NCBI Taxonomy" id="35572"/>
    <lineage>
        <taxon>Eukaryota</taxon>
        <taxon>Metazoa</taxon>
        <taxon>Ecdysozoa</taxon>
        <taxon>Arthropoda</taxon>
        <taxon>Hexapoda</taxon>
        <taxon>Insecta</taxon>
        <taxon>Pterygota</taxon>
        <taxon>Neoptera</taxon>
        <taxon>Endopterygota</taxon>
        <taxon>Diptera</taxon>
        <taxon>Nematocera</taxon>
        <taxon>Sciaroidea</taxon>
        <taxon>Sciaridae</taxon>
        <taxon>Pseudolycoriella</taxon>
    </lineage>
</organism>
<protein>
    <submittedName>
        <fullName evidence="2">TBC1 domain family member 19</fullName>
    </submittedName>
</protein>
<dbReference type="InterPro" id="IPR042507">
    <property type="entry name" value="TBC1D19"/>
</dbReference>
<dbReference type="EMBL" id="WJQU01000001">
    <property type="protein sequence ID" value="KAJ6647450.1"/>
    <property type="molecule type" value="Genomic_DNA"/>
</dbReference>
<gene>
    <name evidence="2" type="primary">TBC1D19</name>
    <name evidence="2" type="ORF">Bhyg_02673</name>
</gene>
<evidence type="ECO:0000259" key="1">
    <source>
        <dbReference type="PROSITE" id="PS50086"/>
    </source>
</evidence>
<dbReference type="OrthoDB" id="10249775at2759"/>
<dbReference type="AlphaFoldDB" id="A0A9Q0S8L5"/>
<dbReference type="Pfam" id="PF00566">
    <property type="entry name" value="RabGAP-TBC"/>
    <property type="match status" value="1"/>
</dbReference>
<dbReference type="SUPFAM" id="SSF47923">
    <property type="entry name" value="Ypt/Rab-GAP domain of gyp1p"/>
    <property type="match status" value="1"/>
</dbReference>
<feature type="domain" description="Rab-GAP TBC" evidence="1">
    <location>
        <begin position="234"/>
        <end position="444"/>
    </location>
</feature>
<dbReference type="InterPro" id="IPR000195">
    <property type="entry name" value="Rab-GAP-TBC_dom"/>
</dbReference>
<dbReference type="PROSITE" id="PS50086">
    <property type="entry name" value="TBC_RABGAP"/>
    <property type="match status" value="1"/>
</dbReference>
<dbReference type="Proteomes" id="UP001151699">
    <property type="component" value="Chromosome A"/>
</dbReference>
<evidence type="ECO:0000313" key="2">
    <source>
        <dbReference type="EMBL" id="KAJ6647450.1"/>
    </source>
</evidence>
<dbReference type="Gene3D" id="1.10.472.80">
    <property type="entry name" value="Ypt/Rab-GAP domain of gyp1p, domain 3"/>
    <property type="match status" value="1"/>
</dbReference>
<sequence>MEELKDASIHHTAIRISNEIKNMKLYSELYKSVQKIVCSPEVNKENIKSTLQAALLSNGLDTDIRNIVYHLIRSTVRNEYKITSLSSDPLNYLRRAGIQWERRVRKSLCNMCNEMQVTLQGQPRLSTDKEELLNKWNELSNYQIDLSNYRPVYAPKDLLEVLLSLKGPQRQEDDLHPKWEFSHIGLPVKKIYDLRMHFLDLIRNEKTANWSLLCQKVLQKRHSPLCQHLLKKGQTPTQYRGAFWAFVLGSHVEQYDQDHWDKLKLSVMNTDLIVDKLIFKDVQLTATNDDQYFVYEDVLYQVMLCFSRDTEINQIINQDIVNHSKTKQYDGPPSVVPFHGICMFAAPFCYIFDSPVKLYFTFRAFYIRYCHRLTTINTHPQGIVSLCLLFEKLLQTHEPELWSHFREIQIQPIRIVFKWLMRAFSGHLPPDELLILWDLILGFDSLEIIPLLAIVILSFRKESLMQVVTVENIEAVLADLSSIKILPLLQLALTNRD</sequence>
<accession>A0A9Q0S8L5</accession>
<name>A0A9Q0S8L5_9DIPT</name>
<dbReference type="InterPro" id="IPR035969">
    <property type="entry name" value="Rab-GAP_TBC_sf"/>
</dbReference>
<evidence type="ECO:0000313" key="3">
    <source>
        <dbReference type="Proteomes" id="UP001151699"/>
    </source>
</evidence>